<accession>A0A834PGS6</accession>
<organism evidence="2 3">
    <name type="scientific">Vespula pensylvanica</name>
    <name type="common">Western yellow jacket</name>
    <name type="synonym">Wasp</name>
    <dbReference type="NCBI Taxonomy" id="30213"/>
    <lineage>
        <taxon>Eukaryota</taxon>
        <taxon>Metazoa</taxon>
        <taxon>Ecdysozoa</taxon>
        <taxon>Arthropoda</taxon>
        <taxon>Hexapoda</taxon>
        <taxon>Insecta</taxon>
        <taxon>Pterygota</taxon>
        <taxon>Neoptera</taxon>
        <taxon>Endopterygota</taxon>
        <taxon>Hymenoptera</taxon>
        <taxon>Apocrita</taxon>
        <taxon>Aculeata</taxon>
        <taxon>Vespoidea</taxon>
        <taxon>Vespidae</taxon>
        <taxon>Vespinae</taxon>
        <taxon>Vespula</taxon>
    </lineage>
</organism>
<comment type="caution">
    <text evidence="2">The sequence shown here is derived from an EMBL/GenBank/DDBJ whole genome shotgun (WGS) entry which is preliminary data.</text>
</comment>
<sequence>MWHPHAAPWGMQSERFNQRSLRGGGRNRVAGVRTKRERTPTRTTEFRDYSDNQRALNLRPKRAETPSALCHWRGFKAVTHYMDSNFKVDAETFQRNRELIQ</sequence>
<gene>
    <name evidence="2" type="ORF">H0235_001753</name>
</gene>
<evidence type="ECO:0000313" key="3">
    <source>
        <dbReference type="Proteomes" id="UP000600918"/>
    </source>
</evidence>
<keyword evidence="3" id="KW-1185">Reference proteome</keyword>
<evidence type="ECO:0000313" key="2">
    <source>
        <dbReference type="EMBL" id="KAF7439362.1"/>
    </source>
</evidence>
<protein>
    <submittedName>
        <fullName evidence="2">Uncharacterized protein</fullName>
    </submittedName>
</protein>
<evidence type="ECO:0000256" key="1">
    <source>
        <dbReference type="SAM" id="MobiDB-lite"/>
    </source>
</evidence>
<reference evidence="2" key="1">
    <citation type="journal article" date="2020" name="G3 (Bethesda)">
        <title>High-Quality Assemblies for Three Invasive Social Wasps from the &lt;i&gt;Vespula&lt;/i&gt; Genus.</title>
        <authorList>
            <person name="Harrop T.W.R."/>
            <person name="Guhlin J."/>
            <person name="McLaughlin G.M."/>
            <person name="Permina E."/>
            <person name="Stockwell P."/>
            <person name="Gilligan J."/>
            <person name="Le Lec M.F."/>
            <person name="Gruber M.A.M."/>
            <person name="Quinn O."/>
            <person name="Lovegrove M."/>
            <person name="Duncan E.J."/>
            <person name="Remnant E.J."/>
            <person name="Van Eeckhoven J."/>
            <person name="Graham B."/>
            <person name="Knapp R.A."/>
            <person name="Langford K.W."/>
            <person name="Kronenberg Z."/>
            <person name="Press M.O."/>
            <person name="Eacker S.M."/>
            <person name="Wilson-Rankin E.E."/>
            <person name="Purcell J."/>
            <person name="Lester P.J."/>
            <person name="Dearden P.K."/>
        </authorList>
    </citation>
    <scope>NUCLEOTIDE SEQUENCE</scope>
    <source>
        <strain evidence="2">Volc-1</strain>
    </source>
</reference>
<dbReference type="AlphaFoldDB" id="A0A834PGS6"/>
<proteinExistence type="predicted"/>
<feature type="region of interest" description="Disordered" evidence="1">
    <location>
        <begin position="1"/>
        <end position="43"/>
    </location>
</feature>
<name>A0A834PGS6_VESPE</name>
<dbReference type="Proteomes" id="UP000600918">
    <property type="component" value="Unassembled WGS sequence"/>
</dbReference>
<dbReference type="EMBL" id="JACSDY010000001">
    <property type="protein sequence ID" value="KAF7439362.1"/>
    <property type="molecule type" value="Genomic_DNA"/>
</dbReference>